<sequence>AIERVIESGSNVIEHRCLNHVKIDANEGIINLKSALSFMKSSGVCVEIESNDMSILQRIHQHDLTTYPCNPKVHNVLIVGFGDFEGRHYWIVQNLWREGWGDKGYA</sequence>
<proteinExistence type="predicted"/>
<dbReference type="Gene3D" id="3.90.70.10">
    <property type="entry name" value="Cysteine proteinases"/>
    <property type="match status" value="1"/>
</dbReference>
<gene>
    <name evidence="2" type="ORF">HID58_009213</name>
</gene>
<reference evidence="2 3" key="1">
    <citation type="submission" date="2021-05" db="EMBL/GenBank/DDBJ databases">
        <title>Genome Assembly of Synthetic Allotetraploid Brassica napus Reveals Homoeologous Exchanges between Subgenomes.</title>
        <authorList>
            <person name="Davis J.T."/>
        </authorList>
    </citation>
    <scope>NUCLEOTIDE SEQUENCE [LARGE SCALE GENOMIC DNA]</scope>
    <source>
        <strain evidence="3">cv. Da-Ae</strain>
        <tissue evidence="2">Seedling</tissue>
    </source>
</reference>
<dbReference type="EMBL" id="JAGKQM010000003">
    <property type="protein sequence ID" value="KAH0932096.1"/>
    <property type="molecule type" value="Genomic_DNA"/>
</dbReference>
<accession>A0ABQ8DRY1</accession>
<dbReference type="InterPro" id="IPR038765">
    <property type="entry name" value="Papain-like_cys_pep_sf"/>
</dbReference>
<organism evidence="2 3">
    <name type="scientific">Brassica napus</name>
    <name type="common">Rape</name>
    <dbReference type="NCBI Taxonomy" id="3708"/>
    <lineage>
        <taxon>Eukaryota</taxon>
        <taxon>Viridiplantae</taxon>
        <taxon>Streptophyta</taxon>
        <taxon>Embryophyta</taxon>
        <taxon>Tracheophyta</taxon>
        <taxon>Spermatophyta</taxon>
        <taxon>Magnoliopsida</taxon>
        <taxon>eudicotyledons</taxon>
        <taxon>Gunneridae</taxon>
        <taxon>Pentapetalae</taxon>
        <taxon>rosids</taxon>
        <taxon>malvids</taxon>
        <taxon>Brassicales</taxon>
        <taxon>Brassicaceae</taxon>
        <taxon>Brassiceae</taxon>
        <taxon>Brassica</taxon>
    </lineage>
</organism>
<dbReference type="InterPro" id="IPR000668">
    <property type="entry name" value="Peptidase_C1A_C"/>
</dbReference>
<feature type="domain" description="Peptidase C1A papain C-terminal" evidence="1">
    <location>
        <begin position="34"/>
        <end position="105"/>
    </location>
</feature>
<dbReference type="Proteomes" id="UP000824890">
    <property type="component" value="Unassembled WGS sequence"/>
</dbReference>
<protein>
    <recommendedName>
        <fullName evidence="1">Peptidase C1A papain C-terminal domain-containing protein</fullName>
    </recommendedName>
</protein>
<evidence type="ECO:0000313" key="3">
    <source>
        <dbReference type="Proteomes" id="UP000824890"/>
    </source>
</evidence>
<dbReference type="Pfam" id="PF00112">
    <property type="entry name" value="Peptidase_C1"/>
    <property type="match status" value="1"/>
</dbReference>
<evidence type="ECO:0000259" key="1">
    <source>
        <dbReference type="Pfam" id="PF00112"/>
    </source>
</evidence>
<name>A0ABQ8DRY1_BRANA</name>
<feature type="non-terminal residue" evidence="2">
    <location>
        <position position="1"/>
    </location>
</feature>
<keyword evidence="3" id="KW-1185">Reference proteome</keyword>
<comment type="caution">
    <text evidence="2">The sequence shown here is derived from an EMBL/GenBank/DDBJ whole genome shotgun (WGS) entry which is preliminary data.</text>
</comment>
<dbReference type="SUPFAM" id="SSF54001">
    <property type="entry name" value="Cysteine proteinases"/>
    <property type="match status" value="1"/>
</dbReference>
<evidence type="ECO:0000313" key="2">
    <source>
        <dbReference type="EMBL" id="KAH0932096.1"/>
    </source>
</evidence>